<dbReference type="GO" id="GO:0015288">
    <property type="term" value="F:porin activity"/>
    <property type="evidence" value="ECO:0007669"/>
    <property type="project" value="TreeGrafter"/>
</dbReference>
<evidence type="ECO:0000313" key="8">
    <source>
        <dbReference type="EMBL" id="NJB67249.1"/>
    </source>
</evidence>
<keyword evidence="7" id="KW-0998">Cell outer membrane</keyword>
<dbReference type="GO" id="GO:0015562">
    <property type="term" value="F:efflux transmembrane transporter activity"/>
    <property type="evidence" value="ECO:0007669"/>
    <property type="project" value="InterPro"/>
</dbReference>
<dbReference type="Pfam" id="PF02321">
    <property type="entry name" value="OEP"/>
    <property type="match status" value="2"/>
</dbReference>
<dbReference type="GO" id="GO:0009279">
    <property type="term" value="C:cell outer membrane"/>
    <property type="evidence" value="ECO:0007669"/>
    <property type="project" value="UniProtKB-SubCell"/>
</dbReference>
<evidence type="ECO:0000256" key="2">
    <source>
        <dbReference type="ARBA" id="ARBA00007613"/>
    </source>
</evidence>
<evidence type="ECO:0000313" key="9">
    <source>
        <dbReference type="Proteomes" id="UP000580856"/>
    </source>
</evidence>
<dbReference type="AlphaFoldDB" id="A0A846QRF7"/>
<evidence type="ECO:0000256" key="7">
    <source>
        <dbReference type="ARBA" id="ARBA00023237"/>
    </source>
</evidence>
<protein>
    <submittedName>
        <fullName evidence="8">Outer membrane protein TolC/ABC-type uncharacterized transport system substrate-binding protein</fullName>
    </submittedName>
</protein>
<comment type="subcellular location">
    <subcellularLocation>
        <location evidence="1">Cell outer membrane</location>
    </subcellularLocation>
</comment>
<keyword evidence="6" id="KW-0472">Membrane</keyword>
<proteinExistence type="inferred from homology"/>
<evidence type="ECO:0000256" key="4">
    <source>
        <dbReference type="ARBA" id="ARBA00022452"/>
    </source>
</evidence>
<evidence type="ECO:0000256" key="3">
    <source>
        <dbReference type="ARBA" id="ARBA00022448"/>
    </source>
</evidence>
<keyword evidence="5" id="KW-0812">Transmembrane</keyword>
<dbReference type="GO" id="GO:1990281">
    <property type="term" value="C:efflux pump complex"/>
    <property type="evidence" value="ECO:0007669"/>
    <property type="project" value="TreeGrafter"/>
</dbReference>
<dbReference type="PANTHER" id="PTHR30026:SF20">
    <property type="entry name" value="OUTER MEMBRANE PROTEIN TOLC"/>
    <property type="match status" value="1"/>
</dbReference>
<dbReference type="InterPro" id="IPR003423">
    <property type="entry name" value="OMP_efflux"/>
</dbReference>
<name>A0A846QRF7_9BACT</name>
<sequence>MAVWLVVACLWLAAVDVAVALAAPHRVVVGVVRDGASPLAEEVLTRVREEFALLTGDEWEVVWKSPDSFSAHWDVRQAGAALDAALADPETDVVFSLGILPTQAATFGERRLGKPVVGGPFIDEESLRLPYDMNRSTRRNLTYIVIPGRVNRDLTSFKDIAPFDTLTVLVDAAYATGLTAFDDVVVRYERLLGIRVRVIPVTDDVDAALAALGDGVQAVYLTPLMRLADEARDRLVRGLADRRIPSFSFIGQPDVERGILAGRSSFSGTHLARRIALNLRDILAGASPNDLPVILPEEERLYINMVTAREIGFSPKYETLLTADLIGVEQAAPGGRQLGLEDAMRIAASENLDLAVKDAEVAGAEQDRLLARSTLLPQVGASIDYMQMDQDRAVASRGLYPWDVTTAGVSLTQMLFDDAAIARFRAAGRGLEAERLARESVRLDVMHTAGRRYLGYLSAEALLHIERENYRLICDNLEMARVRRSAGVSGPEEVYRWEAAQAESKARTIARRADVRSALTALNQALNRPTDAQWVTSPVSAAEARRALFGVEASLIGGTLEQIERISAEAEALAASRPAVAALDSLVEAQGLVLAQKRRTRWVPTLSASAGYAHQVDKHQAGAVIVQDPDPSEDAWTVNLKASLPLFAGGALTHDARRAEAELERLDATRRRLIQLAGQQARTVVSNMTRSYPNMELTALAADRARRNLEVIRDKYARGAVSILDLLDAQNQSRVQEQAAVIAIYAYLGDVLDFQRSVGWFELDRTPEQKRDFLARLGVGPKE</sequence>
<evidence type="ECO:0000256" key="6">
    <source>
        <dbReference type="ARBA" id="ARBA00023136"/>
    </source>
</evidence>
<evidence type="ECO:0000256" key="1">
    <source>
        <dbReference type="ARBA" id="ARBA00004442"/>
    </source>
</evidence>
<dbReference type="Gene3D" id="3.40.50.2300">
    <property type="match status" value="2"/>
</dbReference>
<dbReference type="InterPro" id="IPR051906">
    <property type="entry name" value="TolC-like"/>
</dbReference>
<reference evidence="8 9" key="1">
    <citation type="submission" date="2020-03" db="EMBL/GenBank/DDBJ databases">
        <title>Genomic Encyclopedia of Type Strains, Phase IV (KMG-IV): sequencing the most valuable type-strain genomes for metagenomic binning, comparative biology and taxonomic classification.</title>
        <authorList>
            <person name="Goeker M."/>
        </authorList>
    </citation>
    <scope>NUCLEOTIDE SEQUENCE [LARGE SCALE GENOMIC DNA]</scope>
    <source>
        <strain evidence="8 9">DSM 24233</strain>
    </source>
</reference>
<keyword evidence="4" id="KW-1134">Transmembrane beta strand</keyword>
<dbReference type="Proteomes" id="UP000580856">
    <property type="component" value="Unassembled WGS sequence"/>
</dbReference>
<keyword evidence="3" id="KW-0813">Transport</keyword>
<keyword evidence="9" id="KW-1185">Reference proteome</keyword>
<dbReference type="Gene3D" id="1.20.1600.10">
    <property type="entry name" value="Outer membrane efflux proteins (OEP)"/>
    <property type="match status" value="1"/>
</dbReference>
<comment type="caution">
    <text evidence="8">The sequence shown here is derived from an EMBL/GenBank/DDBJ whole genome shotgun (WGS) entry which is preliminary data.</text>
</comment>
<organism evidence="8 9">
    <name type="scientific">Desulfobaculum xiamenense</name>
    <dbReference type="NCBI Taxonomy" id="995050"/>
    <lineage>
        <taxon>Bacteria</taxon>
        <taxon>Pseudomonadati</taxon>
        <taxon>Thermodesulfobacteriota</taxon>
        <taxon>Desulfovibrionia</taxon>
        <taxon>Desulfovibrionales</taxon>
        <taxon>Desulfovibrionaceae</taxon>
        <taxon>Desulfobaculum</taxon>
    </lineage>
</organism>
<evidence type="ECO:0000256" key="5">
    <source>
        <dbReference type="ARBA" id="ARBA00022692"/>
    </source>
</evidence>
<dbReference type="PANTHER" id="PTHR30026">
    <property type="entry name" value="OUTER MEMBRANE PROTEIN TOLC"/>
    <property type="match status" value="1"/>
</dbReference>
<dbReference type="EMBL" id="JAATJA010000001">
    <property type="protein sequence ID" value="NJB67249.1"/>
    <property type="molecule type" value="Genomic_DNA"/>
</dbReference>
<accession>A0A846QRF7</accession>
<dbReference type="SUPFAM" id="SSF56954">
    <property type="entry name" value="Outer membrane efflux proteins (OEP)"/>
    <property type="match status" value="1"/>
</dbReference>
<comment type="similarity">
    <text evidence="2">Belongs to the outer membrane factor (OMF) (TC 1.B.17) family.</text>
</comment>
<gene>
    <name evidence="8" type="ORF">GGQ74_000889</name>
</gene>